<accession>A0A2S0KPR4</accession>
<name>A0A2S0KPR4_9FIRM</name>
<dbReference type="EMBL" id="CP027226">
    <property type="protein sequence ID" value="AVM43007.1"/>
    <property type="molecule type" value="Genomic_DNA"/>
</dbReference>
<dbReference type="SUPFAM" id="SSF53850">
    <property type="entry name" value="Periplasmic binding protein-like II"/>
    <property type="match status" value="1"/>
</dbReference>
<feature type="compositionally biased region" description="Basic and acidic residues" evidence="1">
    <location>
        <begin position="26"/>
        <end position="37"/>
    </location>
</feature>
<feature type="chain" id="PRO_5039005049" description="ABC transporter substrate-binding protein" evidence="2">
    <location>
        <begin position="22"/>
        <end position="537"/>
    </location>
</feature>
<dbReference type="InterPro" id="IPR050490">
    <property type="entry name" value="Bact_solute-bd_prot1"/>
</dbReference>
<dbReference type="PANTHER" id="PTHR43649">
    <property type="entry name" value="ARABINOSE-BINDING PROTEIN-RELATED"/>
    <property type="match status" value="1"/>
</dbReference>
<dbReference type="Gene3D" id="3.40.190.10">
    <property type="entry name" value="Periplasmic binding protein-like II"/>
    <property type="match status" value="2"/>
</dbReference>
<dbReference type="Proteomes" id="UP000237947">
    <property type="component" value="Chromosome"/>
</dbReference>
<protein>
    <recommendedName>
        <fullName evidence="5">ABC transporter substrate-binding protein</fullName>
    </recommendedName>
</protein>
<evidence type="ECO:0000313" key="3">
    <source>
        <dbReference type="EMBL" id="AVM43007.1"/>
    </source>
</evidence>
<evidence type="ECO:0008006" key="5">
    <source>
        <dbReference type="Google" id="ProtNLM"/>
    </source>
</evidence>
<sequence length="537" mass="59910">MKFKKLLSIGLAASLLLGVVACNTESDPKPTDGDKPAASDSGEQGGETTEPVNISLFVPSRLPEAIYNSDTMTFKALAEKLNIKFDIDSVVQSEANEYLTTSLSAGEYPDVVASSLNVINEYGLLGAFDKLDSYLSAEKTPNINKHLLENQVVYAQTAASDGSLYGIPMQSAIRTAMGYLIRQDWLDKLDLKVPETIDDWYNVLTAFKTNDLNGEGAGAVTPLVLDRAWENYYYNFADAWGIELNPNNDFWLARDGKMEYAPLLPEAKEFITTMAKWYKEGLIDQDFVTREDTNNFHILNNTAGATVYWTGYVAGMNNNEEVKANDPNTNWQVVNPPVLKAGQEPKTYSQQAEVVPFAWGINVKTDAAVKDKIVEMFDYVYSDEGSLLFNFGIEGESYEIKDGKPVYTEKVTGGEGSTTYIRTNGMQALIGMRQMPEYEAASTPDEGVRKQLFFYDDNDLFFPFNPSVPLNQDEKPTYEEKMGAIKTKVDEDLLKFVIGTRDIAEYDNFVKEVQDLGIQELIDIKQAAYDRYSSVGK</sequence>
<evidence type="ECO:0000256" key="1">
    <source>
        <dbReference type="SAM" id="MobiDB-lite"/>
    </source>
</evidence>
<dbReference type="RefSeq" id="WP_106012954.1">
    <property type="nucleotide sequence ID" value="NZ_CP027226.1"/>
</dbReference>
<dbReference type="PROSITE" id="PS51257">
    <property type="entry name" value="PROKAR_LIPOPROTEIN"/>
    <property type="match status" value="1"/>
</dbReference>
<keyword evidence="4" id="KW-1185">Reference proteome</keyword>
<organism evidence="3 4">
    <name type="scientific">Fastidiosipila sanguinis</name>
    <dbReference type="NCBI Taxonomy" id="236753"/>
    <lineage>
        <taxon>Bacteria</taxon>
        <taxon>Bacillati</taxon>
        <taxon>Bacillota</taxon>
        <taxon>Clostridia</taxon>
        <taxon>Eubacteriales</taxon>
        <taxon>Oscillospiraceae</taxon>
        <taxon>Fastidiosipila</taxon>
    </lineage>
</organism>
<reference evidence="4" key="1">
    <citation type="submission" date="2018-02" db="EMBL/GenBank/DDBJ databases">
        <authorList>
            <person name="Holder M.E."/>
            <person name="Ajami N.J."/>
            <person name="Petrosino J.F."/>
        </authorList>
    </citation>
    <scope>NUCLEOTIDE SEQUENCE [LARGE SCALE GENOMIC DNA]</scope>
    <source>
        <strain evidence="4">CCUG 47711</strain>
    </source>
</reference>
<evidence type="ECO:0000313" key="4">
    <source>
        <dbReference type="Proteomes" id="UP000237947"/>
    </source>
</evidence>
<dbReference type="OrthoDB" id="2491264at2"/>
<evidence type="ECO:0000256" key="2">
    <source>
        <dbReference type="SAM" id="SignalP"/>
    </source>
</evidence>
<proteinExistence type="predicted"/>
<keyword evidence="2" id="KW-0732">Signal</keyword>
<gene>
    <name evidence="3" type="ORF">C5Q98_07200</name>
</gene>
<dbReference type="KEGG" id="fsa:C5Q98_07200"/>
<feature type="signal peptide" evidence="2">
    <location>
        <begin position="1"/>
        <end position="21"/>
    </location>
</feature>
<feature type="region of interest" description="Disordered" evidence="1">
    <location>
        <begin position="26"/>
        <end position="50"/>
    </location>
</feature>
<dbReference type="AlphaFoldDB" id="A0A2S0KPR4"/>
<dbReference type="PANTHER" id="PTHR43649:SF17">
    <property type="entry name" value="ABC TRANSPORTER SOLUTE BINDING PROTEIN-SUGAR TRANSPORT"/>
    <property type="match status" value="1"/>
</dbReference>